<organism evidence="3 4">
    <name type="scientific">Exophiala viscosa</name>
    <dbReference type="NCBI Taxonomy" id="2486360"/>
    <lineage>
        <taxon>Eukaryota</taxon>
        <taxon>Fungi</taxon>
        <taxon>Dikarya</taxon>
        <taxon>Ascomycota</taxon>
        <taxon>Pezizomycotina</taxon>
        <taxon>Eurotiomycetes</taxon>
        <taxon>Chaetothyriomycetidae</taxon>
        <taxon>Chaetothyriales</taxon>
        <taxon>Herpotrichiellaceae</taxon>
        <taxon>Exophiala</taxon>
    </lineage>
</organism>
<protein>
    <submittedName>
        <fullName evidence="3">Amidotransferase</fullName>
    </submittedName>
</protein>
<dbReference type="PANTHER" id="PTHR46310:SF7">
    <property type="entry name" value="AMIDASE 1"/>
    <property type="match status" value="1"/>
</dbReference>
<evidence type="ECO:0000259" key="1">
    <source>
        <dbReference type="Pfam" id="PF01425"/>
    </source>
</evidence>
<dbReference type="InterPro" id="IPR023631">
    <property type="entry name" value="Amidase_dom"/>
</dbReference>
<accession>A0AAN6IID0</accession>
<comment type="caution">
    <text evidence="3">The sequence shown here is derived from an EMBL/GenBank/DDBJ whole genome shotgun (WGS) entry which is preliminary data.</text>
</comment>
<dbReference type="InterPro" id="IPR058329">
    <property type="entry name" value="Arp1_N"/>
</dbReference>
<evidence type="ECO:0000313" key="4">
    <source>
        <dbReference type="Proteomes" id="UP001203852"/>
    </source>
</evidence>
<feature type="domain" description="Scytalone dehydratase-like protein Arp1 N-terminal" evidence="2">
    <location>
        <begin position="27"/>
        <end position="90"/>
    </location>
</feature>
<dbReference type="PANTHER" id="PTHR46310">
    <property type="entry name" value="AMIDASE 1"/>
    <property type="match status" value="1"/>
</dbReference>
<dbReference type="EMBL" id="MU404351">
    <property type="protein sequence ID" value="KAI1616374.1"/>
    <property type="molecule type" value="Genomic_DNA"/>
</dbReference>
<sequence length="640" mass="69939">MAQGSSAFTSIGKSIYFVALDQKAGTLKVNRLTRFEEEDFVPCTAIVWNDATFAPSDLEAACERFAAEDDVWSSSFLSLVLLLQPAEVKHSSKSKRIFSIDKSKNRLTDGPYVVSKSTGHIFPVYKVLPDTHHAFVSGIVQKTASSSILLELPLWVRLTFEKASKGIPVPSKLHHSCDDRPLAGLRFAVKDTIAIKGTKTGYGSQAWHDIAVPEKRTAPAVKLLLDAGATLIGKLKTTEFAEGTDPCEWIDAVCPYNPRGDGHQKPSSSSTGSAAAAAAYDWLDFTVGTDTGGSIRHPAGVNGLYGQRPSHGIISLAGVLGATDLFNTVGIFARDVEIFARVGSHFVNPIERPLAVSATRKYNLLYPTRAPQFENPDQHHHGQHRWFPHPSVDLSFWTEAEKKIEGAVRELEVELNCERIAFNINELWRATPPIGQPRSLDESVGHIYSAITTASAVHGGIDKFIDDFGVANDGKAPKISEIVRRRLDHGRTVPAQKIADALEAMQAFRSWTETTLFGSYDQDATTILIFPQSCGRPDYRDHVPDRGELFNDTFSIYSFGYLVGCPDYTIPVAEVPYHSTVSGKTEFLPVSISLIGRPGSDLELFNVLLRLHSAGVISDVAAGARLFPEDSVDSNISIMT</sequence>
<proteinExistence type="predicted"/>
<name>A0AAN6IID0_9EURO</name>
<dbReference type="AlphaFoldDB" id="A0AAN6IID0"/>
<evidence type="ECO:0000259" key="2">
    <source>
        <dbReference type="Pfam" id="PF26053"/>
    </source>
</evidence>
<feature type="domain" description="Amidase" evidence="1">
    <location>
        <begin position="178"/>
        <end position="604"/>
    </location>
</feature>
<dbReference type="Proteomes" id="UP001203852">
    <property type="component" value="Unassembled WGS sequence"/>
</dbReference>
<evidence type="ECO:0000313" key="3">
    <source>
        <dbReference type="EMBL" id="KAI1616374.1"/>
    </source>
</evidence>
<reference evidence="3" key="1">
    <citation type="journal article" date="2022" name="bioRxiv">
        <title>Deciphering the potential niche of two novel black yeast fungi from a biological soil crust based on their genomes, phenotypes, and melanin regulation.</title>
        <authorList>
            <consortium name="DOE Joint Genome Institute"/>
            <person name="Carr E.C."/>
            <person name="Barton Q."/>
            <person name="Grambo S."/>
            <person name="Sullivan M."/>
            <person name="Renfro C.M."/>
            <person name="Kuo A."/>
            <person name="Pangilinan J."/>
            <person name="Lipzen A."/>
            <person name="Keymanesh K."/>
            <person name="Savage E."/>
            <person name="Barry K."/>
            <person name="Grigoriev I.V."/>
            <person name="Riekhof W.R."/>
            <person name="Harris S.S."/>
        </authorList>
    </citation>
    <scope>NUCLEOTIDE SEQUENCE</scope>
    <source>
        <strain evidence="3">JF 03-4F</strain>
    </source>
</reference>
<dbReference type="InterPro" id="IPR036928">
    <property type="entry name" value="AS_sf"/>
</dbReference>
<dbReference type="Gene3D" id="3.90.1300.10">
    <property type="entry name" value="Amidase signature (AS) domain"/>
    <property type="match status" value="1"/>
</dbReference>
<gene>
    <name evidence="3" type="ORF">EDD36DRAFT_471792</name>
</gene>
<dbReference type="Pfam" id="PF01425">
    <property type="entry name" value="Amidase"/>
    <property type="match status" value="1"/>
</dbReference>
<dbReference type="Pfam" id="PF26053">
    <property type="entry name" value="DUF8016"/>
    <property type="match status" value="1"/>
</dbReference>
<dbReference type="SUPFAM" id="SSF75304">
    <property type="entry name" value="Amidase signature (AS) enzymes"/>
    <property type="match status" value="1"/>
</dbReference>
<keyword evidence="4" id="KW-1185">Reference proteome</keyword>